<reference evidence="1 2" key="1">
    <citation type="submission" date="2019-10" db="EMBL/GenBank/DDBJ databases">
        <title>Nonomuraea sp. nov., isolated from Phyllanthus amarus.</title>
        <authorList>
            <person name="Klykleung N."/>
            <person name="Tanasupawat S."/>
        </authorList>
    </citation>
    <scope>NUCLEOTIDE SEQUENCE [LARGE SCALE GENOMIC DNA]</scope>
    <source>
        <strain evidence="1 2">PA1-10</strain>
    </source>
</reference>
<dbReference type="InterPro" id="IPR006311">
    <property type="entry name" value="TAT_signal"/>
</dbReference>
<dbReference type="SUPFAM" id="SSF48208">
    <property type="entry name" value="Six-hairpin glycosidases"/>
    <property type="match status" value="2"/>
</dbReference>
<gene>
    <name evidence="1" type="ORF">FH608_007590</name>
</gene>
<dbReference type="InterPro" id="IPR008928">
    <property type="entry name" value="6-hairpin_glycosidase_sf"/>
</dbReference>
<sequence>MNGQPSVPFTRRGLLAGAAGVGLSLGLGTAAAGPARADTFDYRSPADFDRFLAAFEASGASGQPTDHNEGGALAWGQAYVLLGLVRMYEATKDRKYLDHLIRNIDLVLAQRDSERHVTDHRGVSGPVWRAMGNYTAATATLKGAAGEPLLQVRSAQSSVGTKATVEVRHTGGTSPTSPFTLVLRPASGSAVTVSDVNFDVNSSRYVFRVVYRNVYDQTTRWSVRDVRPDHGNAIGLPVAGTTRLQPAAFVFGVHTGQLAYPIASFVRLVYLDPALSANATYKAKADTYLAAVEDALAFHEREYWINSRGFGAYLWVKGSYVPFDGSNQPHNQINMLGATAAELYRATGSATWGDRVKQIKAGMRYSMAYVNDTYTWPYWPILSAAYAGYEETGYIARDVSHFTQSYTGAHGIDDLSHGALSVEFATAAYRTGLATFTLVDLQRLSRTYTKNIAVGTTGAHLRVDGTGTATASNLVQLPRWIPMAEWNTGVYRHALAAFAAQAPQPTSGSLVAGFAYCVWGALRGYG</sequence>
<organism evidence="1 2">
    <name type="scientific">Nonomuraea phyllanthi</name>
    <dbReference type="NCBI Taxonomy" id="2219224"/>
    <lineage>
        <taxon>Bacteria</taxon>
        <taxon>Bacillati</taxon>
        <taxon>Actinomycetota</taxon>
        <taxon>Actinomycetes</taxon>
        <taxon>Streptosporangiales</taxon>
        <taxon>Streptosporangiaceae</taxon>
        <taxon>Nonomuraea</taxon>
    </lineage>
</organism>
<dbReference type="GO" id="GO:0005975">
    <property type="term" value="P:carbohydrate metabolic process"/>
    <property type="evidence" value="ECO:0007669"/>
    <property type="project" value="InterPro"/>
</dbReference>
<proteinExistence type="predicted"/>
<evidence type="ECO:0000313" key="1">
    <source>
        <dbReference type="EMBL" id="KAB8196572.1"/>
    </source>
</evidence>
<dbReference type="Proteomes" id="UP000312512">
    <property type="component" value="Unassembled WGS sequence"/>
</dbReference>
<evidence type="ECO:0000313" key="2">
    <source>
        <dbReference type="Proteomes" id="UP000312512"/>
    </source>
</evidence>
<dbReference type="RefSeq" id="WP_139629633.1">
    <property type="nucleotide sequence ID" value="NZ_CP045572.1"/>
</dbReference>
<dbReference type="EMBL" id="VDLX02000002">
    <property type="protein sequence ID" value="KAB8196572.1"/>
    <property type="molecule type" value="Genomic_DNA"/>
</dbReference>
<dbReference type="AlphaFoldDB" id="A0A5C4WV64"/>
<accession>A0A5C4WV64</accession>
<name>A0A5C4WV64_9ACTN</name>
<comment type="caution">
    <text evidence="1">The sequence shown here is derived from an EMBL/GenBank/DDBJ whole genome shotgun (WGS) entry which is preliminary data.</text>
</comment>
<dbReference type="OrthoDB" id="1802546at2"/>
<keyword evidence="2" id="KW-1185">Reference proteome</keyword>
<accession>A0A5P9Z781</accession>
<dbReference type="PROSITE" id="PS51318">
    <property type="entry name" value="TAT"/>
    <property type="match status" value="1"/>
</dbReference>
<protein>
    <submittedName>
        <fullName evidence="1">Uncharacterized protein</fullName>
    </submittedName>
</protein>